<comment type="similarity">
    <text evidence="2">Belongs to the peptidase S54 family.</text>
</comment>
<dbReference type="PANTHER" id="PTHR43731:SF14">
    <property type="entry name" value="PRESENILIN-ASSOCIATED RHOMBOID-LIKE PROTEIN, MITOCHONDRIAL"/>
    <property type="match status" value="1"/>
</dbReference>
<comment type="subcellular location">
    <subcellularLocation>
        <location evidence="1">Membrane</location>
        <topology evidence="1">Multi-pass membrane protein</topology>
    </subcellularLocation>
</comment>
<dbReference type="Pfam" id="PF01694">
    <property type="entry name" value="Rhomboid"/>
    <property type="match status" value="1"/>
</dbReference>
<protein>
    <submittedName>
        <fullName evidence="10">Rhomboid family serine protease</fullName>
    </submittedName>
</protein>
<feature type="transmembrane region" description="Helical" evidence="8">
    <location>
        <begin position="160"/>
        <end position="184"/>
    </location>
</feature>
<dbReference type="FunFam" id="1.20.1540.10:FF:000027">
    <property type="entry name" value="Rhomboid family intramembrane serine protease"/>
    <property type="match status" value="1"/>
</dbReference>
<evidence type="ECO:0000313" key="10">
    <source>
        <dbReference type="EMBL" id="SBV96089.1"/>
    </source>
</evidence>
<gene>
    <name evidence="10" type="ORF">KL86APRO_10714</name>
</gene>
<organism evidence="10">
    <name type="scientific">uncultured Alphaproteobacteria bacterium</name>
    <dbReference type="NCBI Taxonomy" id="91750"/>
    <lineage>
        <taxon>Bacteria</taxon>
        <taxon>Pseudomonadati</taxon>
        <taxon>Pseudomonadota</taxon>
        <taxon>Alphaproteobacteria</taxon>
        <taxon>environmental samples</taxon>
    </lineage>
</organism>
<dbReference type="PANTHER" id="PTHR43731">
    <property type="entry name" value="RHOMBOID PROTEASE"/>
    <property type="match status" value="1"/>
</dbReference>
<evidence type="ECO:0000256" key="1">
    <source>
        <dbReference type="ARBA" id="ARBA00004141"/>
    </source>
</evidence>
<keyword evidence="6 8" id="KW-0472">Membrane</keyword>
<feature type="transmembrane region" description="Helical" evidence="8">
    <location>
        <begin position="42"/>
        <end position="58"/>
    </location>
</feature>
<evidence type="ECO:0000256" key="5">
    <source>
        <dbReference type="ARBA" id="ARBA00022989"/>
    </source>
</evidence>
<feature type="transmembrane region" description="Helical" evidence="8">
    <location>
        <begin position="78"/>
        <end position="97"/>
    </location>
</feature>
<dbReference type="EMBL" id="FLUO01000001">
    <property type="protein sequence ID" value="SBV96089.1"/>
    <property type="molecule type" value="Genomic_DNA"/>
</dbReference>
<dbReference type="Gene3D" id="1.20.1540.10">
    <property type="entry name" value="Rhomboid-like"/>
    <property type="match status" value="1"/>
</dbReference>
<accession>A0A212J9K6</accession>
<dbReference type="SUPFAM" id="SSF144091">
    <property type="entry name" value="Rhomboid-like"/>
    <property type="match status" value="1"/>
</dbReference>
<keyword evidence="5 8" id="KW-1133">Transmembrane helix</keyword>
<evidence type="ECO:0000256" key="7">
    <source>
        <dbReference type="SAM" id="MobiDB-lite"/>
    </source>
</evidence>
<proteinExistence type="inferred from homology"/>
<evidence type="ECO:0000256" key="3">
    <source>
        <dbReference type="ARBA" id="ARBA00022692"/>
    </source>
</evidence>
<feature type="transmembrane region" description="Helical" evidence="8">
    <location>
        <begin position="16"/>
        <end position="35"/>
    </location>
</feature>
<dbReference type="AlphaFoldDB" id="A0A212J9K6"/>
<dbReference type="GO" id="GO:0004252">
    <property type="term" value="F:serine-type endopeptidase activity"/>
    <property type="evidence" value="ECO:0007669"/>
    <property type="project" value="InterPro"/>
</dbReference>
<name>A0A212J9K6_9PROT</name>
<keyword evidence="4" id="KW-0378">Hydrolase</keyword>
<dbReference type="InterPro" id="IPR022764">
    <property type="entry name" value="Peptidase_S54_rhomboid_dom"/>
</dbReference>
<feature type="domain" description="Peptidase S54 rhomboid" evidence="9">
    <location>
        <begin position="73"/>
        <end position="223"/>
    </location>
</feature>
<evidence type="ECO:0000256" key="8">
    <source>
        <dbReference type="SAM" id="Phobius"/>
    </source>
</evidence>
<feature type="transmembrane region" description="Helical" evidence="8">
    <location>
        <begin position="109"/>
        <end position="127"/>
    </location>
</feature>
<dbReference type="GO" id="GO:0016020">
    <property type="term" value="C:membrane"/>
    <property type="evidence" value="ECO:0007669"/>
    <property type="project" value="UniProtKB-SubCell"/>
</dbReference>
<sequence>MFFLPLYDDNPSRPAYVTWVLIAACVAVFLWQSGLDPQQARLVSLQYGMVPGLLFGNADLPEPYRVIDPWLSPLTSMFMHGGLLHLGGNMLFLWIFGNNVEEALGRLRYVLFYGLCGYAAALFQAALDTASLVPMVGASGAIAGVLGAYALLYPKANVRTLVIVIVFFRIVTIPAAAILIGWFLMQTISGLQTAPQAGGGGVAYFAHVGGFVAGAALIFVMRRRGVQLFNPPRTAAFEITPITLPSQRRGRRGVPDSGTDPWDKPWTRR</sequence>
<feature type="transmembrane region" description="Helical" evidence="8">
    <location>
        <begin position="133"/>
        <end position="153"/>
    </location>
</feature>
<dbReference type="InterPro" id="IPR050925">
    <property type="entry name" value="Rhomboid_protease_S54"/>
</dbReference>
<reference evidence="10" key="1">
    <citation type="submission" date="2016-04" db="EMBL/GenBank/DDBJ databases">
        <authorList>
            <person name="Evans L.H."/>
            <person name="Alamgir A."/>
            <person name="Owens N."/>
            <person name="Weber N.D."/>
            <person name="Virtaneva K."/>
            <person name="Barbian K."/>
            <person name="Babar A."/>
            <person name="Rosenke K."/>
        </authorList>
    </citation>
    <scope>NUCLEOTIDE SEQUENCE</scope>
    <source>
        <strain evidence="10">86</strain>
    </source>
</reference>
<evidence type="ECO:0000256" key="4">
    <source>
        <dbReference type="ARBA" id="ARBA00022801"/>
    </source>
</evidence>
<dbReference type="InterPro" id="IPR035952">
    <property type="entry name" value="Rhomboid-like_sf"/>
</dbReference>
<feature type="transmembrane region" description="Helical" evidence="8">
    <location>
        <begin position="204"/>
        <end position="221"/>
    </location>
</feature>
<dbReference type="GO" id="GO:0006508">
    <property type="term" value="P:proteolysis"/>
    <property type="evidence" value="ECO:0007669"/>
    <property type="project" value="UniProtKB-KW"/>
</dbReference>
<evidence type="ECO:0000259" key="9">
    <source>
        <dbReference type="Pfam" id="PF01694"/>
    </source>
</evidence>
<evidence type="ECO:0000256" key="2">
    <source>
        <dbReference type="ARBA" id="ARBA00009045"/>
    </source>
</evidence>
<keyword evidence="3 8" id="KW-0812">Transmembrane</keyword>
<feature type="region of interest" description="Disordered" evidence="7">
    <location>
        <begin position="246"/>
        <end position="269"/>
    </location>
</feature>
<evidence type="ECO:0000256" key="6">
    <source>
        <dbReference type="ARBA" id="ARBA00023136"/>
    </source>
</evidence>
<keyword evidence="10" id="KW-0645">Protease</keyword>